<dbReference type="PANTHER" id="PTHR22939:SF129">
    <property type="entry name" value="SERINE PROTEASE HTRA2, MITOCHONDRIAL"/>
    <property type="match status" value="1"/>
</dbReference>
<feature type="domain" description="PDZ" evidence="3">
    <location>
        <begin position="131"/>
        <end position="229"/>
    </location>
</feature>
<evidence type="ECO:0000259" key="3">
    <source>
        <dbReference type="SMART" id="SM00228"/>
    </source>
</evidence>
<dbReference type="Pfam" id="PF13180">
    <property type="entry name" value="PDZ_2"/>
    <property type="match status" value="1"/>
</dbReference>
<dbReference type="InterPro" id="IPR036034">
    <property type="entry name" value="PDZ_sf"/>
</dbReference>
<keyword evidence="5" id="KW-1185">Reference proteome</keyword>
<dbReference type="EMBL" id="CP042912">
    <property type="protein sequence ID" value="QEG20233.1"/>
    <property type="molecule type" value="Genomic_DNA"/>
</dbReference>
<dbReference type="SMART" id="SM00228">
    <property type="entry name" value="PDZ"/>
    <property type="match status" value="1"/>
</dbReference>
<dbReference type="PANTHER" id="PTHR22939">
    <property type="entry name" value="SERINE PROTEASE FAMILY S1C HTRA-RELATED"/>
    <property type="match status" value="1"/>
</dbReference>
<dbReference type="SUPFAM" id="SSF50156">
    <property type="entry name" value="PDZ domain-like"/>
    <property type="match status" value="1"/>
</dbReference>
<organism evidence="4 5">
    <name type="scientific">Mariniblastus fucicola</name>
    <dbReference type="NCBI Taxonomy" id="980251"/>
    <lineage>
        <taxon>Bacteria</taxon>
        <taxon>Pseudomonadati</taxon>
        <taxon>Planctomycetota</taxon>
        <taxon>Planctomycetia</taxon>
        <taxon>Pirellulales</taxon>
        <taxon>Pirellulaceae</taxon>
        <taxon>Mariniblastus</taxon>
    </lineage>
</organism>
<gene>
    <name evidence="4" type="ORF">MFFC18_00800</name>
</gene>
<dbReference type="RefSeq" id="WP_075085703.1">
    <property type="nucleotide sequence ID" value="NZ_CP042912.1"/>
</dbReference>
<keyword evidence="4" id="KW-0645">Protease</keyword>
<dbReference type="Proteomes" id="UP000322214">
    <property type="component" value="Chromosome"/>
</dbReference>
<dbReference type="GO" id="GO:0006508">
    <property type="term" value="P:proteolysis"/>
    <property type="evidence" value="ECO:0007669"/>
    <property type="project" value="UniProtKB-KW"/>
</dbReference>
<sequence length="327" mass="35071" precursor="true">MKTCILPLFMVVLCCSSAFAQEIILLNQDGEKVGIAKDLEEKGTVVGKAIRIDADGDAEKGSATIENGVITVVKPDGSVEEFKMSDAKSVTITRSSKTVVGEDGQQKLESTGKAILVGPDGVRREIDLGSGGLGGVVSESKGPKTWMIGVSCQPVSAVLRSQLKIDEETGLVITRVLRGGAAEQAGFAKNDIVMYADQKPVMTQKDLSTIVNEAGAEGLDVVFTVLRGGEEISLTVTPTEREGVNQMMVELGPDFGQNFPGFGPGMNFEFKQFGPGIILGEGGDFADGFGGGIRLEMMDEFNEKIRRMEERMEEMRRGMRGEDRGDF</sequence>
<dbReference type="AlphaFoldDB" id="A0A5B9PAU7"/>
<evidence type="ECO:0000313" key="4">
    <source>
        <dbReference type="EMBL" id="QEG20233.1"/>
    </source>
</evidence>
<dbReference type="InterPro" id="IPR001478">
    <property type="entry name" value="PDZ"/>
</dbReference>
<dbReference type="GO" id="GO:0008233">
    <property type="term" value="F:peptidase activity"/>
    <property type="evidence" value="ECO:0007669"/>
    <property type="project" value="UniProtKB-KW"/>
</dbReference>
<reference evidence="4 5" key="1">
    <citation type="submission" date="2019-08" db="EMBL/GenBank/DDBJ databases">
        <title>Deep-cultivation of Planctomycetes and their phenomic and genomic characterization uncovers novel biology.</title>
        <authorList>
            <person name="Wiegand S."/>
            <person name="Jogler M."/>
            <person name="Boedeker C."/>
            <person name="Pinto D."/>
            <person name="Vollmers J."/>
            <person name="Rivas-Marin E."/>
            <person name="Kohn T."/>
            <person name="Peeters S.H."/>
            <person name="Heuer A."/>
            <person name="Rast P."/>
            <person name="Oberbeckmann S."/>
            <person name="Bunk B."/>
            <person name="Jeske O."/>
            <person name="Meyerdierks A."/>
            <person name="Storesund J.E."/>
            <person name="Kallscheuer N."/>
            <person name="Luecker S."/>
            <person name="Lage O.M."/>
            <person name="Pohl T."/>
            <person name="Merkel B.J."/>
            <person name="Hornburger P."/>
            <person name="Mueller R.-W."/>
            <person name="Bruemmer F."/>
            <person name="Labrenz M."/>
            <person name="Spormann A.M."/>
            <person name="Op den Camp H."/>
            <person name="Overmann J."/>
            <person name="Amann R."/>
            <person name="Jetten M.S.M."/>
            <person name="Mascher T."/>
            <person name="Medema M.H."/>
            <person name="Devos D.P."/>
            <person name="Kaster A.-K."/>
            <person name="Ovreas L."/>
            <person name="Rohde M."/>
            <person name="Galperin M.Y."/>
            <person name="Jogler C."/>
        </authorList>
    </citation>
    <scope>NUCLEOTIDE SEQUENCE [LARGE SCALE GENOMIC DNA]</scope>
    <source>
        <strain evidence="4 5">FC18</strain>
    </source>
</reference>
<evidence type="ECO:0000256" key="2">
    <source>
        <dbReference type="SAM" id="SignalP"/>
    </source>
</evidence>
<keyword evidence="2" id="KW-0732">Signal</keyword>
<feature type="chain" id="PRO_5022735700" evidence="2">
    <location>
        <begin position="21"/>
        <end position="327"/>
    </location>
</feature>
<dbReference type="Gene3D" id="2.30.42.10">
    <property type="match status" value="1"/>
</dbReference>
<name>A0A5B9PAU7_9BACT</name>
<dbReference type="KEGG" id="mff:MFFC18_00800"/>
<feature type="signal peptide" evidence="2">
    <location>
        <begin position="1"/>
        <end position="20"/>
    </location>
</feature>
<evidence type="ECO:0000313" key="5">
    <source>
        <dbReference type="Proteomes" id="UP000322214"/>
    </source>
</evidence>
<proteinExistence type="inferred from homology"/>
<evidence type="ECO:0000256" key="1">
    <source>
        <dbReference type="ARBA" id="ARBA00010541"/>
    </source>
</evidence>
<dbReference type="STRING" id="980251.GCA_001642875_03681"/>
<accession>A0A5B9PAU7</accession>
<protein>
    <submittedName>
        <fullName evidence="4">Serine endoprotease</fullName>
    </submittedName>
</protein>
<comment type="similarity">
    <text evidence="1">Belongs to the peptidase S1C family.</text>
</comment>
<keyword evidence="4" id="KW-0378">Hydrolase</keyword>